<accession>A0A8T5VAG3</accession>
<dbReference type="RefSeq" id="WP_166073501.1">
    <property type="nucleotide sequence ID" value="NZ_CP096255.1"/>
</dbReference>
<evidence type="ECO:0000313" key="2">
    <source>
        <dbReference type="Proteomes" id="UP000551709"/>
    </source>
</evidence>
<dbReference type="EMBL" id="CP096255">
    <property type="protein sequence ID" value="UPT87104.1"/>
    <property type="molecule type" value="Genomic_DNA"/>
</dbReference>
<dbReference type="AlphaFoldDB" id="A0A8T5VAG3"/>
<dbReference type="Proteomes" id="UP000551709">
    <property type="component" value="Chromosome"/>
</dbReference>
<organism evidence="1 2">
    <name type="scientific">Bradyrhizobium barranii subsp. apii</name>
    <dbReference type="NCBI Taxonomy" id="2819348"/>
    <lineage>
        <taxon>Bacteria</taxon>
        <taxon>Pseudomonadati</taxon>
        <taxon>Pseudomonadota</taxon>
        <taxon>Alphaproteobacteria</taxon>
        <taxon>Hyphomicrobiales</taxon>
        <taxon>Nitrobacteraceae</taxon>
        <taxon>Bradyrhizobium</taxon>
        <taxon>Bradyrhizobium barranii</taxon>
    </lineage>
</organism>
<evidence type="ECO:0000313" key="1">
    <source>
        <dbReference type="EMBL" id="UPT87104.1"/>
    </source>
</evidence>
<reference evidence="1" key="1">
    <citation type="journal article" date="2017" name="Syst. Appl. Microbiol.">
        <title>Soybeans inoculated with root zone soils of Canadian native legumes harbour diverse and novel Bradyrhizobium spp. that possess agricultural potential.</title>
        <authorList>
            <person name="Bromfield E.S.P."/>
            <person name="Cloutier S."/>
            <person name="Tambong J.T."/>
            <person name="Tran Thi T.V."/>
        </authorList>
    </citation>
    <scope>NUCLEOTIDE SEQUENCE</scope>
    <source>
        <strain evidence="1">1S5</strain>
    </source>
</reference>
<name>A0A8T5VAG3_9BRAD</name>
<gene>
    <name evidence="1" type="ORF">HAP41_0000044065</name>
</gene>
<sequence>MRSSSSHIDDDSTAWKAAAGVENRRWSAARDELSTAFFLLAGSGQFRAAAVSEKGPNLGAYGAANAQYDALDAFSSSSWHFDHGLIL</sequence>
<proteinExistence type="predicted"/>
<protein>
    <submittedName>
        <fullName evidence="1">Uncharacterized protein</fullName>
    </submittedName>
</protein>
<reference evidence="1" key="2">
    <citation type="submission" date="2022-04" db="EMBL/GenBank/DDBJ databases">
        <authorList>
            <person name="Bromfield E.S.P."/>
            <person name="Cloutier S."/>
        </authorList>
    </citation>
    <scope>NUCLEOTIDE SEQUENCE</scope>
    <source>
        <strain evidence="1">1S5</strain>
    </source>
</reference>